<reference evidence="9 10" key="1">
    <citation type="submission" date="2016-08" db="EMBL/GenBank/DDBJ databases">
        <title>A Parts List for Fungal Cellulosomes Revealed by Comparative Genomics.</title>
        <authorList>
            <consortium name="DOE Joint Genome Institute"/>
            <person name="Haitjema C.H."/>
            <person name="Gilmore S.P."/>
            <person name="Henske J.K."/>
            <person name="Solomon K.V."/>
            <person name="De Groot R."/>
            <person name="Kuo A."/>
            <person name="Mondo S.J."/>
            <person name="Salamov A.A."/>
            <person name="Labutti K."/>
            <person name="Zhao Z."/>
            <person name="Chiniquy J."/>
            <person name="Barry K."/>
            <person name="Brewer H.M."/>
            <person name="Purvine S.O."/>
            <person name="Wright A.T."/>
            <person name="Boxma B."/>
            <person name="Van Alen T."/>
            <person name="Hackstein J.H."/>
            <person name="Baker S.E."/>
            <person name="Grigoriev I.V."/>
            <person name="O'Malley M.A."/>
        </authorList>
    </citation>
    <scope>NUCLEOTIDE SEQUENCE [LARGE SCALE GENOMIC DNA]</scope>
    <source>
        <strain evidence="9 10">G1</strain>
    </source>
</reference>
<evidence type="ECO:0000256" key="2">
    <source>
        <dbReference type="ARBA" id="ARBA00006434"/>
    </source>
</evidence>
<feature type="transmembrane region" description="Helical" evidence="8">
    <location>
        <begin position="6"/>
        <end position="26"/>
    </location>
</feature>
<evidence type="ECO:0000256" key="1">
    <source>
        <dbReference type="ARBA" id="ARBA00004141"/>
    </source>
</evidence>
<evidence type="ECO:0000256" key="5">
    <source>
        <dbReference type="ARBA" id="ARBA00022989"/>
    </source>
</evidence>
<dbReference type="PROSITE" id="PS50283">
    <property type="entry name" value="NA_SOLUT_SYMP_3"/>
    <property type="match status" value="1"/>
</dbReference>
<dbReference type="Pfam" id="PF00474">
    <property type="entry name" value="SSF"/>
    <property type="match status" value="1"/>
</dbReference>
<feature type="transmembrane region" description="Helical" evidence="8">
    <location>
        <begin position="257"/>
        <end position="284"/>
    </location>
</feature>
<evidence type="ECO:0000256" key="4">
    <source>
        <dbReference type="ARBA" id="ARBA00022692"/>
    </source>
</evidence>
<feature type="transmembrane region" description="Helical" evidence="8">
    <location>
        <begin position="372"/>
        <end position="395"/>
    </location>
</feature>
<sequence length="531" mass="58209">MISNSLSNVVIYLTLAFFLIIGIVLVKGGKMSKDQFLTARSSQSWKALGINFYVAGIGSWILFTLPTTAAYYGIYGLIAYVIACVVPLIVLIFIGPAIRKKCPNGVTITEFIKERYGRLCHAFVGIMVVFYMSITYISELTALGSTMTATYGLNSIIPICMTALVTTVYTAYGGLPTSMLTDKIQGWAIILLIVIVSASIFNYVNIDSNTIESSGLLQPTRIAIESFYVLTVAITGANLFHQGYWQRVYSSKSNKDLIIGLLVASVLILITFSILGFSGIIAIWGNLCCSNEAEYNNVFFSLTLPQKGWINVIVLILVVSLVCSCTDTLQIGLTATIVNDVFDNKIHVNYARLCVVILTIPIVFLASKNADIMRLFLIADLYSTIVAVVVMIAFIDRFKKYKTITQSKDSKQELSLKKDKSDSKEDIGIVIDSKNENINKTYAINGEERKFYINGYDCVIGMVVGIISIAIFGWIFHKDFYEGLALLLLPSGMSVEGESLGAFLAAPLGTLFGIFVSAGIRTLVNGSLRKD</sequence>
<feature type="transmembrane region" description="Helical" evidence="8">
    <location>
        <begin position="309"/>
        <end position="338"/>
    </location>
</feature>
<feature type="transmembrane region" description="Helical" evidence="8">
    <location>
        <begin position="226"/>
        <end position="245"/>
    </location>
</feature>
<keyword evidence="10" id="KW-1185">Reference proteome</keyword>
<evidence type="ECO:0000256" key="3">
    <source>
        <dbReference type="ARBA" id="ARBA00022448"/>
    </source>
</evidence>
<name>A0A1Y2AUS6_9FUNG</name>
<dbReference type="InterPro" id="IPR001734">
    <property type="entry name" value="Na/solute_symporter"/>
</dbReference>
<evidence type="ECO:0000313" key="10">
    <source>
        <dbReference type="Proteomes" id="UP000193920"/>
    </source>
</evidence>
<evidence type="ECO:0000256" key="8">
    <source>
        <dbReference type="SAM" id="Phobius"/>
    </source>
</evidence>
<feature type="transmembrane region" description="Helical" evidence="8">
    <location>
        <begin position="500"/>
        <end position="524"/>
    </location>
</feature>
<dbReference type="EMBL" id="MCOG01000204">
    <property type="protein sequence ID" value="ORY26204.1"/>
    <property type="molecule type" value="Genomic_DNA"/>
</dbReference>
<protein>
    <recommendedName>
        <fullName evidence="11">Na+/solute symporter</fullName>
    </recommendedName>
</protein>
<dbReference type="OrthoDB" id="6132759at2759"/>
<feature type="transmembrane region" description="Helical" evidence="8">
    <location>
        <begin position="72"/>
        <end position="98"/>
    </location>
</feature>
<comment type="similarity">
    <text evidence="2 7">Belongs to the sodium:solute symporter (SSF) (TC 2.A.21) family.</text>
</comment>
<keyword evidence="6 8" id="KW-0472">Membrane</keyword>
<dbReference type="Proteomes" id="UP000193920">
    <property type="component" value="Unassembled WGS sequence"/>
</dbReference>
<comment type="caution">
    <text evidence="9">The sequence shown here is derived from an EMBL/GenBank/DDBJ whole genome shotgun (WGS) entry which is preliminary data.</text>
</comment>
<dbReference type="InterPro" id="IPR038377">
    <property type="entry name" value="Na/Glc_symporter_sf"/>
</dbReference>
<organism evidence="9 10">
    <name type="scientific">Neocallimastix californiae</name>
    <dbReference type="NCBI Taxonomy" id="1754190"/>
    <lineage>
        <taxon>Eukaryota</taxon>
        <taxon>Fungi</taxon>
        <taxon>Fungi incertae sedis</taxon>
        <taxon>Chytridiomycota</taxon>
        <taxon>Chytridiomycota incertae sedis</taxon>
        <taxon>Neocallimastigomycetes</taxon>
        <taxon>Neocallimastigales</taxon>
        <taxon>Neocallimastigaceae</taxon>
        <taxon>Neocallimastix</taxon>
    </lineage>
</organism>
<feature type="transmembrane region" description="Helical" evidence="8">
    <location>
        <begin position="119"/>
        <end position="137"/>
    </location>
</feature>
<gene>
    <name evidence="9" type="ORF">LY90DRAFT_674632</name>
</gene>
<proteinExistence type="inferred from homology"/>
<evidence type="ECO:0000256" key="7">
    <source>
        <dbReference type="RuleBase" id="RU362091"/>
    </source>
</evidence>
<dbReference type="PANTHER" id="PTHR48086:SF10">
    <property type="entry name" value="AGR155CP"/>
    <property type="match status" value="1"/>
</dbReference>
<dbReference type="STRING" id="1754190.A0A1Y2AUS6"/>
<dbReference type="Gene3D" id="1.20.1730.10">
    <property type="entry name" value="Sodium/glucose cotransporter"/>
    <property type="match status" value="1"/>
</dbReference>
<feature type="transmembrane region" description="Helical" evidence="8">
    <location>
        <begin position="184"/>
        <end position="206"/>
    </location>
</feature>
<keyword evidence="3" id="KW-0813">Transport</keyword>
<dbReference type="GO" id="GO:0015606">
    <property type="term" value="F:spermidine transmembrane transporter activity"/>
    <property type="evidence" value="ECO:0007669"/>
    <property type="project" value="TreeGrafter"/>
</dbReference>
<feature type="transmembrane region" description="Helical" evidence="8">
    <location>
        <begin position="458"/>
        <end position="477"/>
    </location>
</feature>
<evidence type="ECO:0000313" key="9">
    <source>
        <dbReference type="EMBL" id="ORY26204.1"/>
    </source>
</evidence>
<dbReference type="GO" id="GO:0005886">
    <property type="term" value="C:plasma membrane"/>
    <property type="evidence" value="ECO:0007669"/>
    <property type="project" value="TreeGrafter"/>
</dbReference>
<dbReference type="PANTHER" id="PTHR48086">
    <property type="entry name" value="SODIUM/PROLINE SYMPORTER-RELATED"/>
    <property type="match status" value="1"/>
</dbReference>
<keyword evidence="4 8" id="KW-0812">Transmembrane</keyword>
<keyword evidence="5 8" id="KW-1133">Transmembrane helix</keyword>
<dbReference type="InterPro" id="IPR050277">
    <property type="entry name" value="Sodium:Solute_Symporter"/>
</dbReference>
<evidence type="ECO:0008006" key="11">
    <source>
        <dbReference type="Google" id="ProtNLM"/>
    </source>
</evidence>
<feature type="transmembrane region" description="Helical" evidence="8">
    <location>
        <begin position="149"/>
        <end position="172"/>
    </location>
</feature>
<comment type="subcellular location">
    <subcellularLocation>
        <location evidence="1">Membrane</location>
        <topology evidence="1">Multi-pass membrane protein</topology>
    </subcellularLocation>
</comment>
<evidence type="ECO:0000256" key="6">
    <source>
        <dbReference type="ARBA" id="ARBA00023136"/>
    </source>
</evidence>
<dbReference type="AlphaFoldDB" id="A0A1Y2AUS6"/>
<feature type="transmembrane region" description="Helical" evidence="8">
    <location>
        <begin position="47"/>
        <end position="66"/>
    </location>
</feature>
<feature type="transmembrane region" description="Helical" evidence="8">
    <location>
        <begin position="350"/>
        <end position="366"/>
    </location>
</feature>
<accession>A0A1Y2AUS6</accession>